<dbReference type="InterPro" id="IPR050235">
    <property type="entry name" value="CK1_Ser-Thr_kinase"/>
</dbReference>
<name>A0A183DT56_9BILA</name>
<dbReference type="WBParaSite" id="GPUH_0001191101-mRNA-1">
    <property type="protein sequence ID" value="GPUH_0001191101-mRNA-1"/>
    <property type="gene ID" value="GPUH_0001191101"/>
</dbReference>
<evidence type="ECO:0000259" key="1">
    <source>
        <dbReference type="PROSITE" id="PS50011"/>
    </source>
</evidence>
<dbReference type="GO" id="GO:0005524">
    <property type="term" value="F:ATP binding"/>
    <property type="evidence" value="ECO:0007669"/>
    <property type="project" value="InterPro"/>
</dbReference>
<dbReference type="InterPro" id="IPR011009">
    <property type="entry name" value="Kinase-like_dom_sf"/>
</dbReference>
<dbReference type="Gene3D" id="1.10.510.10">
    <property type="entry name" value="Transferase(Phosphotransferase) domain 1"/>
    <property type="match status" value="1"/>
</dbReference>
<reference evidence="4" key="1">
    <citation type="submission" date="2016-06" db="UniProtKB">
        <authorList>
            <consortium name="WormBaseParasite"/>
        </authorList>
    </citation>
    <scope>IDENTIFICATION</scope>
</reference>
<dbReference type="SUPFAM" id="SSF56112">
    <property type="entry name" value="Protein kinase-like (PK-like)"/>
    <property type="match status" value="1"/>
</dbReference>
<gene>
    <name evidence="2" type="ORF">GPUH_LOCUS11897</name>
</gene>
<dbReference type="GO" id="GO:0004672">
    <property type="term" value="F:protein kinase activity"/>
    <property type="evidence" value="ECO:0007669"/>
    <property type="project" value="InterPro"/>
</dbReference>
<protein>
    <submittedName>
        <fullName evidence="4">Protein kinase domain-containing protein</fullName>
    </submittedName>
</protein>
<organism evidence="4">
    <name type="scientific">Gongylonema pulchrum</name>
    <dbReference type="NCBI Taxonomy" id="637853"/>
    <lineage>
        <taxon>Eukaryota</taxon>
        <taxon>Metazoa</taxon>
        <taxon>Ecdysozoa</taxon>
        <taxon>Nematoda</taxon>
        <taxon>Chromadorea</taxon>
        <taxon>Rhabditida</taxon>
        <taxon>Spirurina</taxon>
        <taxon>Spiruromorpha</taxon>
        <taxon>Spiruroidea</taxon>
        <taxon>Gongylonematidae</taxon>
        <taxon>Gongylonema</taxon>
    </lineage>
</organism>
<evidence type="ECO:0000313" key="4">
    <source>
        <dbReference type="WBParaSite" id="GPUH_0001191101-mRNA-1"/>
    </source>
</evidence>
<dbReference type="PANTHER" id="PTHR11909">
    <property type="entry name" value="CASEIN KINASE-RELATED"/>
    <property type="match status" value="1"/>
</dbReference>
<dbReference type="Proteomes" id="UP000271098">
    <property type="component" value="Unassembled WGS sequence"/>
</dbReference>
<dbReference type="OrthoDB" id="5773790at2759"/>
<dbReference type="AlphaFoldDB" id="A0A183DT56"/>
<evidence type="ECO:0000313" key="2">
    <source>
        <dbReference type="EMBL" id="VDN19465.1"/>
    </source>
</evidence>
<evidence type="ECO:0000313" key="3">
    <source>
        <dbReference type="Proteomes" id="UP000271098"/>
    </source>
</evidence>
<proteinExistence type="predicted"/>
<feature type="domain" description="Protein kinase" evidence="1">
    <location>
        <begin position="147"/>
        <end position="435"/>
    </location>
</feature>
<sequence>MHSKRYCWMWSSKNPFLNARRVDGSLPMAMIEQELISKAIHKVMTEKGQEKLQQQSVKPNEEQADSFSQRVKIKLESKEKTEQNIVKIDDKGPKLRIDQSRLAGEFYNRDDNGDWRVIGMRPTRTNLASIEYDVIRHCNVNVSPNCAPLTTQIAKALMFQVMTMEKNDHIMKLSNSDNSRDHVLFMQQYKLLLLLKRRFQNYRQRKYFPATLGCGAFKELCYRERPEEGERSAKLFIYFPNPNPRPYFLQEKIEPTLEEMLRMTQFGVLDIGTARDFIIGCIKALRLVHRVGYVHRCVAPYNFAIRLATFSKMKDLCDQICVIDLTLARKYKDVNKPPRRVATFAGTYKYCSLSAHKYMEQFPKDDIISCLYMFCEFLHGSLPWRGLKDLKKIMKLKQELQLKPPVLMDSAGQSDAVVTLNELPGMFKLLEENKP</sequence>
<reference evidence="2 3" key="2">
    <citation type="submission" date="2018-11" db="EMBL/GenBank/DDBJ databases">
        <authorList>
            <consortium name="Pathogen Informatics"/>
        </authorList>
    </citation>
    <scope>NUCLEOTIDE SEQUENCE [LARGE SCALE GENOMIC DNA]</scope>
</reference>
<dbReference type="EMBL" id="UYRT01078882">
    <property type="protein sequence ID" value="VDN19465.1"/>
    <property type="molecule type" value="Genomic_DNA"/>
</dbReference>
<dbReference type="InterPro" id="IPR000719">
    <property type="entry name" value="Prot_kinase_dom"/>
</dbReference>
<keyword evidence="3" id="KW-1185">Reference proteome</keyword>
<accession>A0A183DT56</accession>
<dbReference type="PROSITE" id="PS50011">
    <property type="entry name" value="PROTEIN_KINASE_DOM"/>
    <property type="match status" value="1"/>
</dbReference>